<keyword evidence="1" id="KW-0812">Transmembrane</keyword>
<reference evidence="2" key="1">
    <citation type="submission" date="2018-02" db="EMBL/GenBank/DDBJ databases">
        <title>Rhizophora mucronata_Transcriptome.</title>
        <authorList>
            <person name="Meera S.P."/>
            <person name="Sreeshan A."/>
            <person name="Augustine A."/>
        </authorList>
    </citation>
    <scope>NUCLEOTIDE SEQUENCE</scope>
    <source>
        <tissue evidence="2">Leaf</tissue>
    </source>
</reference>
<evidence type="ECO:0000256" key="1">
    <source>
        <dbReference type="SAM" id="Phobius"/>
    </source>
</evidence>
<keyword evidence="1" id="KW-0472">Membrane</keyword>
<sequence>MWEHLIGIWSSSLCFSLIIFLRSLNRFSCVFQYFKNKRFSSSFGQSTTQRLSLV</sequence>
<organism evidence="2">
    <name type="scientific">Rhizophora mucronata</name>
    <name type="common">Asiatic mangrove</name>
    <dbReference type="NCBI Taxonomy" id="61149"/>
    <lineage>
        <taxon>Eukaryota</taxon>
        <taxon>Viridiplantae</taxon>
        <taxon>Streptophyta</taxon>
        <taxon>Embryophyta</taxon>
        <taxon>Tracheophyta</taxon>
        <taxon>Spermatophyta</taxon>
        <taxon>Magnoliopsida</taxon>
        <taxon>eudicotyledons</taxon>
        <taxon>Gunneridae</taxon>
        <taxon>Pentapetalae</taxon>
        <taxon>rosids</taxon>
        <taxon>fabids</taxon>
        <taxon>Malpighiales</taxon>
        <taxon>Rhizophoraceae</taxon>
        <taxon>Rhizophora</taxon>
    </lineage>
</organism>
<evidence type="ECO:0000313" key="2">
    <source>
        <dbReference type="EMBL" id="MBX41094.1"/>
    </source>
</evidence>
<protein>
    <submittedName>
        <fullName evidence="2">Uncharacterized protein</fullName>
    </submittedName>
</protein>
<proteinExistence type="predicted"/>
<dbReference type="AlphaFoldDB" id="A0A2P2NF47"/>
<accession>A0A2P2NF47</accession>
<feature type="transmembrane region" description="Helical" evidence="1">
    <location>
        <begin position="6"/>
        <end position="25"/>
    </location>
</feature>
<name>A0A2P2NF47_RHIMU</name>
<dbReference type="EMBL" id="GGEC01060610">
    <property type="protein sequence ID" value="MBX41094.1"/>
    <property type="molecule type" value="Transcribed_RNA"/>
</dbReference>
<keyword evidence="1" id="KW-1133">Transmembrane helix</keyword>